<evidence type="ECO:0000256" key="1">
    <source>
        <dbReference type="SAM" id="Coils"/>
    </source>
</evidence>
<name>A0ABS4INJ9_9BACL</name>
<reference evidence="2 3" key="1">
    <citation type="submission" date="2021-03" db="EMBL/GenBank/DDBJ databases">
        <title>Genomic Encyclopedia of Type Strains, Phase IV (KMG-IV): sequencing the most valuable type-strain genomes for metagenomic binning, comparative biology and taxonomic classification.</title>
        <authorList>
            <person name="Goeker M."/>
        </authorList>
    </citation>
    <scope>NUCLEOTIDE SEQUENCE [LARGE SCALE GENOMIC DNA]</scope>
    <source>
        <strain evidence="2 3">DSM 26048</strain>
    </source>
</reference>
<feature type="coiled-coil region" evidence="1">
    <location>
        <begin position="4"/>
        <end position="42"/>
    </location>
</feature>
<sequence length="69" mass="7844">MRTENQIKRKINELKLQKQSIASQLEQALDNEQSSIETIKSLTAKAELLDDSISMLEWVIEAPTGSYHV</sequence>
<protein>
    <submittedName>
        <fullName evidence="2">Sugar-specific transcriptional regulator TrmB</fullName>
    </submittedName>
</protein>
<dbReference type="Proteomes" id="UP001519287">
    <property type="component" value="Unassembled WGS sequence"/>
</dbReference>
<organism evidence="2 3">
    <name type="scientific">Paenibacillus eucommiae</name>
    <dbReference type="NCBI Taxonomy" id="1355755"/>
    <lineage>
        <taxon>Bacteria</taxon>
        <taxon>Bacillati</taxon>
        <taxon>Bacillota</taxon>
        <taxon>Bacilli</taxon>
        <taxon>Bacillales</taxon>
        <taxon>Paenibacillaceae</taxon>
        <taxon>Paenibacillus</taxon>
    </lineage>
</organism>
<accession>A0ABS4INJ9</accession>
<keyword evidence="1" id="KW-0175">Coiled coil</keyword>
<comment type="caution">
    <text evidence="2">The sequence shown here is derived from an EMBL/GenBank/DDBJ whole genome shotgun (WGS) entry which is preliminary data.</text>
</comment>
<gene>
    <name evidence="2" type="ORF">J2Z66_000714</name>
</gene>
<evidence type="ECO:0000313" key="2">
    <source>
        <dbReference type="EMBL" id="MBP1989119.1"/>
    </source>
</evidence>
<dbReference type="RefSeq" id="WP_209969950.1">
    <property type="nucleotide sequence ID" value="NZ_JAGGLB010000002.1"/>
</dbReference>
<keyword evidence="3" id="KW-1185">Reference proteome</keyword>
<proteinExistence type="predicted"/>
<evidence type="ECO:0000313" key="3">
    <source>
        <dbReference type="Proteomes" id="UP001519287"/>
    </source>
</evidence>
<dbReference type="EMBL" id="JAGGLB010000002">
    <property type="protein sequence ID" value="MBP1989119.1"/>
    <property type="molecule type" value="Genomic_DNA"/>
</dbReference>